<dbReference type="Proteomes" id="UP000070401">
    <property type="component" value="Unassembled WGS sequence"/>
</dbReference>
<evidence type="ECO:0000256" key="5">
    <source>
        <dbReference type="ARBA" id="ARBA00022723"/>
    </source>
</evidence>
<dbReference type="eggNOG" id="COG0245">
    <property type="taxonomic scope" value="Bacteria"/>
</dbReference>
<keyword evidence="12" id="KW-1185">Reference proteome</keyword>
<keyword evidence="5 8" id="KW-0479">Metal-binding</keyword>
<dbReference type="Pfam" id="PF02542">
    <property type="entry name" value="YgbB"/>
    <property type="match status" value="1"/>
</dbReference>
<evidence type="ECO:0000256" key="3">
    <source>
        <dbReference type="ARBA" id="ARBA00008480"/>
    </source>
</evidence>
<comment type="pathway">
    <text evidence="2 8">Isoprenoid biosynthesis; isopentenyl diphosphate biosynthesis via DXP pathway; isopentenyl diphosphate from 1-deoxy-D-xylulose 5-phosphate: step 4/6.</text>
</comment>
<keyword evidence="7 8" id="KW-0456">Lyase</keyword>
<proteinExistence type="inferred from homology"/>
<evidence type="ECO:0000256" key="6">
    <source>
        <dbReference type="ARBA" id="ARBA00023229"/>
    </source>
</evidence>
<dbReference type="InterPro" id="IPR020555">
    <property type="entry name" value="MECDP_synthase_CS"/>
</dbReference>
<feature type="binding site" evidence="8">
    <location>
        <position position="152"/>
    </location>
    <ligand>
        <name>4-CDP-2-C-methyl-D-erythritol 2-phosphate</name>
        <dbReference type="ChEBI" id="CHEBI:57919"/>
    </ligand>
</feature>
<dbReference type="PANTHER" id="PTHR43181">
    <property type="entry name" value="2-C-METHYL-D-ERYTHRITOL 2,4-CYCLODIPHOSPHATE SYNTHASE, CHLOROPLASTIC"/>
    <property type="match status" value="1"/>
</dbReference>
<dbReference type="GO" id="GO:0046872">
    <property type="term" value="F:metal ion binding"/>
    <property type="evidence" value="ECO:0007669"/>
    <property type="project" value="UniProtKB-KW"/>
</dbReference>
<dbReference type="GO" id="GO:0008685">
    <property type="term" value="F:2-C-methyl-D-erythritol 2,4-cyclodiphosphate synthase activity"/>
    <property type="evidence" value="ECO:0007669"/>
    <property type="project" value="UniProtKB-UniRule"/>
</dbReference>
<comment type="caution">
    <text evidence="11">The sequence shown here is derived from an EMBL/GenBank/DDBJ whole genome shotgun (WGS) entry which is preliminary data.</text>
</comment>
<dbReference type="GO" id="GO:0019288">
    <property type="term" value="P:isopentenyl diphosphate biosynthetic process, methylerythritol 4-phosphate pathway"/>
    <property type="evidence" value="ECO:0007669"/>
    <property type="project" value="UniProtKB-UniRule"/>
</dbReference>
<feature type="binding site" evidence="8">
    <location>
        <begin position="69"/>
        <end position="71"/>
    </location>
    <ligand>
        <name>4-CDP-2-C-methyl-D-erythritol 2-phosphate</name>
        <dbReference type="ChEBI" id="CHEBI:57919"/>
    </ligand>
</feature>
<feature type="binding site" evidence="8">
    <location>
        <position position="55"/>
    </location>
    <ligand>
        <name>a divalent metal cation</name>
        <dbReference type="ChEBI" id="CHEBI:60240"/>
    </ligand>
</feature>
<evidence type="ECO:0000256" key="8">
    <source>
        <dbReference type="HAMAP-Rule" id="MF_00107"/>
    </source>
</evidence>
<comment type="function">
    <text evidence="8">Involved in the biosynthesis of isopentenyl diphosphate (IPP) and dimethylallyl diphosphate (DMAPP), two major building blocks of isoprenoid compounds. Catalyzes the conversion of 4-diphosphocytidyl-2-C-methyl-D-erythritol 2-phosphate (CDP-ME2P) to 2-C-methyl-D-erythritol 2,4-cyclodiphosphate (ME-CPP) with a corresponding release of cytidine 5-monophosphate (CMP).</text>
</comment>
<dbReference type="PROSITE" id="PS01350">
    <property type="entry name" value="ISPF"/>
    <property type="match status" value="1"/>
</dbReference>
<evidence type="ECO:0000256" key="9">
    <source>
        <dbReference type="RuleBase" id="RU004395"/>
    </source>
</evidence>
<dbReference type="InterPro" id="IPR003526">
    <property type="entry name" value="MECDP_synthase"/>
</dbReference>
<dbReference type="SUPFAM" id="SSF69765">
    <property type="entry name" value="IpsF-like"/>
    <property type="match status" value="1"/>
</dbReference>
<dbReference type="Gene3D" id="3.30.1330.50">
    <property type="entry name" value="2-C-methyl-D-erythritol 2,4-cyclodiphosphate synthase"/>
    <property type="match status" value="1"/>
</dbReference>
<dbReference type="PATRIC" id="fig|851.8.peg.885"/>
<dbReference type="STRING" id="1408287.GCA_000493815_00990"/>
<organism evidence="11 12">
    <name type="scientific">Fusobacterium nucleatum</name>
    <dbReference type="NCBI Taxonomy" id="851"/>
    <lineage>
        <taxon>Bacteria</taxon>
        <taxon>Fusobacteriati</taxon>
        <taxon>Fusobacteriota</taxon>
        <taxon>Fusobacteriia</taxon>
        <taxon>Fusobacteriales</taxon>
        <taxon>Fusobacteriaceae</taxon>
        <taxon>Fusobacterium</taxon>
    </lineage>
</organism>
<dbReference type="AlphaFoldDB" id="A0A133P218"/>
<feature type="site" description="Transition state stabilizer" evidence="8">
    <location>
        <position position="146"/>
    </location>
</feature>
<comment type="caution">
    <text evidence="8">Lacks conserved residue(s) required for the propagation of feature annotation.</text>
</comment>
<reference evidence="12" key="1">
    <citation type="submission" date="2016-01" db="EMBL/GenBank/DDBJ databases">
        <authorList>
            <person name="Mitreva M."/>
            <person name="Pepin K.H."/>
            <person name="Mihindukulasuriya K.A."/>
            <person name="Fulton R."/>
            <person name="Fronick C."/>
            <person name="O'Laughlin M."/>
            <person name="Miner T."/>
            <person name="Herter B."/>
            <person name="Rosa B.A."/>
            <person name="Cordes M."/>
            <person name="Tomlinson C."/>
            <person name="Wollam A."/>
            <person name="Palsikar V.B."/>
            <person name="Mardis E.R."/>
            <person name="Wilson R.K."/>
        </authorList>
    </citation>
    <scope>NUCLEOTIDE SEQUENCE [LARGE SCALE GENOMIC DNA]</scope>
    <source>
        <strain evidence="12">MJR7757B</strain>
    </source>
</reference>
<dbReference type="InterPro" id="IPR036571">
    <property type="entry name" value="MECDP_synthase_sf"/>
</dbReference>
<feature type="site" description="Transition state stabilizer" evidence="8">
    <location>
        <position position="47"/>
    </location>
</feature>
<dbReference type="FunFam" id="3.30.1330.50:FF:000001">
    <property type="entry name" value="2-C-methyl-D-erythritol 2,4-cyclodiphosphate synthase"/>
    <property type="match status" value="1"/>
</dbReference>
<evidence type="ECO:0000256" key="7">
    <source>
        <dbReference type="ARBA" id="ARBA00023239"/>
    </source>
</evidence>
<evidence type="ECO:0000313" key="11">
    <source>
        <dbReference type="EMBL" id="KXA22619.1"/>
    </source>
</evidence>
<feature type="binding site" evidence="8">
    <location>
        <begin position="74"/>
        <end position="78"/>
    </location>
    <ligand>
        <name>4-CDP-2-C-methyl-D-erythritol 2-phosphate</name>
        <dbReference type="ChEBI" id="CHEBI:57919"/>
    </ligand>
</feature>
<sequence>MKHIIIFTRRNKMLRIGNGYDVHRLVEGRKLMLGGVEVPHTKGVLGHSDGDVLLHAITDAIIGALCLGDIGLHFPDNDENLKDIDSAILLKKINNIMKEKNYKIVNLDTIIVIQKPKLRPYIDSIRDNIAKILEIDSELINVKAKTEEKLGFTGDESGVKSYCVVLLEREKC</sequence>
<comment type="catalytic activity">
    <reaction evidence="1 8 9">
        <text>4-CDP-2-C-methyl-D-erythritol 2-phosphate = 2-C-methyl-D-erythritol 2,4-cyclic diphosphate + CMP</text>
        <dbReference type="Rhea" id="RHEA:23864"/>
        <dbReference type="ChEBI" id="CHEBI:57919"/>
        <dbReference type="ChEBI" id="CHEBI:58483"/>
        <dbReference type="ChEBI" id="CHEBI:60377"/>
        <dbReference type="EC" id="4.6.1.12"/>
    </reaction>
</comment>
<feature type="binding site" evidence="8">
    <location>
        <begin position="47"/>
        <end position="48"/>
    </location>
    <ligand>
        <name>4-CDP-2-C-methyl-D-erythritol 2-phosphate</name>
        <dbReference type="ChEBI" id="CHEBI:57919"/>
    </ligand>
</feature>
<protein>
    <recommendedName>
        <fullName evidence="4 8">2-C-methyl-D-erythritol 2,4-cyclodiphosphate synthase</fullName>
        <shortName evidence="8">MECDP-synthase</shortName>
        <shortName evidence="8">MECPP-synthase</shortName>
        <shortName evidence="8">MECPS</shortName>
        <ecNumber evidence="4 8">4.6.1.12</ecNumber>
    </recommendedName>
</protein>
<keyword evidence="6 8" id="KW-0414">Isoprene biosynthesis</keyword>
<gene>
    <name evidence="8" type="primary">ispF</name>
    <name evidence="11" type="ORF">HMPREF3221_00880</name>
</gene>
<evidence type="ECO:0000256" key="1">
    <source>
        <dbReference type="ARBA" id="ARBA00000200"/>
    </source>
</evidence>
<evidence type="ECO:0000256" key="2">
    <source>
        <dbReference type="ARBA" id="ARBA00004709"/>
    </source>
</evidence>
<comment type="cofactor">
    <cofactor evidence="8">
        <name>a divalent metal cation</name>
        <dbReference type="ChEBI" id="CHEBI:60240"/>
    </cofactor>
    <text evidence="8">Binds 1 divalent metal cation per subunit.</text>
</comment>
<feature type="binding site" evidence="8">
    <location>
        <begin position="21"/>
        <end position="23"/>
    </location>
    <ligand>
        <name>4-CDP-2-C-methyl-D-erythritol 2-phosphate</name>
        <dbReference type="ChEBI" id="CHEBI:57919"/>
    </ligand>
</feature>
<dbReference type="EMBL" id="LRPY01000083">
    <property type="protein sequence ID" value="KXA22619.1"/>
    <property type="molecule type" value="Genomic_DNA"/>
</dbReference>
<dbReference type="CDD" id="cd00554">
    <property type="entry name" value="MECDP_synthase"/>
    <property type="match status" value="1"/>
</dbReference>
<evidence type="ECO:0000256" key="4">
    <source>
        <dbReference type="ARBA" id="ARBA00012579"/>
    </source>
</evidence>
<name>A0A133P218_FUSNU</name>
<dbReference type="HAMAP" id="MF_00107">
    <property type="entry name" value="IspF"/>
    <property type="match status" value="1"/>
</dbReference>
<feature type="binding site" evidence="8">
    <location>
        <position position="21"/>
    </location>
    <ligand>
        <name>a divalent metal cation</name>
        <dbReference type="ChEBI" id="CHEBI:60240"/>
    </ligand>
</feature>
<evidence type="ECO:0000313" key="12">
    <source>
        <dbReference type="Proteomes" id="UP000070401"/>
    </source>
</evidence>
<accession>A0A133P218</accession>
<dbReference type="NCBIfam" id="TIGR00151">
    <property type="entry name" value="ispF"/>
    <property type="match status" value="1"/>
</dbReference>
<comment type="similarity">
    <text evidence="3 8 9">Belongs to the IspF family.</text>
</comment>
<dbReference type="PANTHER" id="PTHR43181:SF1">
    <property type="entry name" value="2-C-METHYL-D-ERYTHRITOL 2,4-CYCLODIPHOSPHATE SYNTHASE, CHLOROPLASTIC"/>
    <property type="match status" value="1"/>
</dbReference>
<comment type="subunit">
    <text evidence="8">Homotrimer.</text>
</comment>
<dbReference type="UniPathway" id="UPA00056">
    <property type="reaction ID" value="UER00095"/>
</dbReference>
<dbReference type="EC" id="4.6.1.12" evidence="4 8"/>
<feature type="binding site" evidence="8">
    <location>
        <position position="23"/>
    </location>
    <ligand>
        <name>a divalent metal cation</name>
        <dbReference type="ChEBI" id="CHEBI:60240"/>
    </ligand>
</feature>
<dbReference type="GO" id="GO:0016114">
    <property type="term" value="P:terpenoid biosynthetic process"/>
    <property type="evidence" value="ECO:0007669"/>
    <property type="project" value="InterPro"/>
</dbReference>
<feature type="domain" description="2-C-methyl-D-erythritol 2,4-cyclodiphosphate synthase" evidence="10">
    <location>
        <begin position="14"/>
        <end position="167"/>
    </location>
</feature>
<evidence type="ECO:0000259" key="10">
    <source>
        <dbReference type="Pfam" id="PF02542"/>
    </source>
</evidence>